<evidence type="ECO:0000313" key="2">
    <source>
        <dbReference type="EMBL" id="EGU46902.1"/>
    </source>
</evidence>
<dbReference type="EMBL" id="AFWF01000031">
    <property type="protein sequence ID" value="EGU46902.1"/>
    <property type="molecule type" value="Genomic_DNA"/>
</dbReference>
<protein>
    <recommendedName>
        <fullName evidence="1">DUF4123 domain-containing protein</fullName>
    </recommendedName>
</protein>
<evidence type="ECO:0000259" key="1">
    <source>
        <dbReference type="Pfam" id="PF13503"/>
    </source>
</evidence>
<dbReference type="Pfam" id="PF13503">
    <property type="entry name" value="DUF4123"/>
    <property type="match status" value="1"/>
</dbReference>
<organism evidence="2 3">
    <name type="scientific">Vibrio ichthyoenteri ATCC 700023</name>
    <dbReference type="NCBI Taxonomy" id="870968"/>
    <lineage>
        <taxon>Bacteria</taxon>
        <taxon>Pseudomonadati</taxon>
        <taxon>Pseudomonadota</taxon>
        <taxon>Gammaproteobacteria</taxon>
        <taxon>Vibrionales</taxon>
        <taxon>Vibrionaceae</taxon>
        <taxon>Vibrio</taxon>
    </lineage>
</organism>
<accession>F9RY96</accession>
<comment type="caution">
    <text evidence="2">The sequence shown here is derived from an EMBL/GenBank/DDBJ whole genome shotgun (WGS) entry which is preliminary data.</text>
</comment>
<name>F9RY96_9VIBR</name>
<gene>
    <name evidence="2" type="ORF">VII00023_17574</name>
</gene>
<dbReference type="Proteomes" id="UP000004605">
    <property type="component" value="Unassembled WGS sequence"/>
</dbReference>
<reference evidence="2 3" key="1">
    <citation type="journal article" date="2012" name="Int. J. Syst. Evol. Microbiol.">
        <title>Vibrio caribbeanicus sp. nov., isolated from the marine sponge Scleritoderma cyanea.</title>
        <authorList>
            <person name="Hoffmann M."/>
            <person name="Monday S.R."/>
            <person name="Allard M.W."/>
            <person name="Strain E.A."/>
            <person name="Whittaker P."/>
            <person name="Naum M."/>
            <person name="McCarthy P.J."/>
            <person name="Lopez J.V."/>
            <person name="Fischer M."/>
            <person name="Brown E.W."/>
        </authorList>
    </citation>
    <scope>NUCLEOTIDE SEQUENCE [LARGE SCALE GENOMIC DNA]</scope>
    <source>
        <strain evidence="2 3">ATCC 700023</strain>
    </source>
</reference>
<dbReference type="RefSeq" id="WP_006710804.1">
    <property type="nucleotide sequence ID" value="NZ_AFWF01000031.1"/>
</dbReference>
<dbReference type="AlphaFoldDB" id="F9RY96"/>
<sequence length="266" mass="30031">MMTTTDLLTRIEQGASLFAIVDPNQYQDSLALFKLIDGMEFRRLFRGTPYQELIPHSPKLVKLTEQSRALIDDVFKCLSGCVVASNDDIDQLNQTLGEMLLAEHDSEGKVFMRFFAPAMAHVILNSPELSHCWRGCSQVWLPCYKGEQWLEFDKTDCIKPSTLRIAPEDSQAVIAEHLAYLLAKTKAWQNLTLVEVKLAAQSLAKLTTQETLSAKKMMQWAEWLALNTSIMTEPSWLSLLNNPISNNEKWQSAQALVSQSAEITHV</sequence>
<keyword evidence="3" id="KW-1185">Reference proteome</keyword>
<proteinExistence type="predicted"/>
<evidence type="ECO:0000313" key="3">
    <source>
        <dbReference type="Proteomes" id="UP000004605"/>
    </source>
</evidence>
<feature type="domain" description="DUF4123" evidence="1">
    <location>
        <begin position="17"/>
        <end position="127"/>
    </location>
</feature>
<dbReference type="InterPro" id="IPR025391">
    <property type="entry name" value="DUF4123"/>
</dbReference>
<dbReference type="OrthoDB" id="6353266at2"/>